<keyword evidence="3" id="KW-1185">Reference proteome</keyword>
<proteinExistence type="predicted"/>
<name>C0W2F2_9ACTO</name>
<dbReference type="AlphaFoldDB" id="C0W2F2"/>
<feature type="region of interest" description="Disordered" evidence="1">
    <location>
        <begin position="1"/>
        <end position="40"/>
    </location>
</feature>
<comment type="caution">
    <text evidence="2">The sequence shown here is derived from an EMBL/GenBank/DDBJ whole genome shotgun (WGS) entry which is preliminary data.</text>
</comment>
<organism evidence="2 3">
    <name type="scientific">Actinomyces urogenitalis DSM 15434</name>
    <dbReference type="NCBI Taxonomy" id="525246"/>
    <lineage>
        <taxon>Bacteria</taxon>
        <taxon>Bacillati</taxon>
        <taxon>Actinomycetota</taxon>
        <taxon>Actinomycetes</taxon>
        <taxon>Actinomycetales</taxon>
        <taxon>Actinomycetaceae</taxon>
        <taxon>Actinomyces</taxon>
    </lineage>
</organism>
<evidence type="ECO:0000313" key="2">
    <source>
        <dbReference type="EMBL" id="EEH67055.1"/>
    </source>
</evidence>
<evidence type="ECO:0000313" key="3">
    <source>
        <dbReference type="Proteomes" id="UP000004778"/>
    </source>
</evidence>
<evidence type="ECO:0000256" key="1">
    <source>
        <dbReference type="SAM" id="MobiDB-lite"/>
    </source>
</evidence>
<sequence>MDMPVDESIATISRRSPRDRRIDLGASPSPTPARWPGGIA</sequence>
<protein>
    <submittedName>
        <fullName evidence="2">Uncharacterized protein</fullName>
    </submittedName>
</protein>
<dbReference type="Proteomes" id="UP000004778">
    <property type="component" value="Unassembled WGS sequence"/>
</dbReference>
<accession>C0W2F2</accession>
<gene>
    <name evidence="2" type="ORF">HMPREF0058_0046</name>
</gene>
<dbReference type="HOGENOM" id="CLU_3283633_0_0_11"/>
<reference evidence="2 3" key="1">
    <citation type="submission" date="2009-01" db="EMBL/GenBank/DDBJ databases">
        <authorList>
            <person name="Qin X."/>
            <person name="Bachman B."/>
            <person name="Battles P."/>
            <person name="Bell A."/>
            <person name="Bess C."/>
            <person name="Bickham C."/>
            <person name="Chaboub L."/>
            <person name="Chen D."/>
            <person name="Coyle M."/>
            <person name="Deiros D.R."/>
            <person name="Dinh H."/>
            <person name="Forbes L."/>
            <person name="Fowler G."/>
            <person name="Francisco L."/>
            <person name="Fu Q."/>
            <person name="Gubbala S."/>
            <person name="Hale W."/>
            <person name="Han Y."/>
            <person name="Hemphill L."/>
            <person name="Highlander S.K."/>
            <person name="Hirani K."/>
            <person name="Hogues M."/>
            <person name="Jackson L."/>
            <person name="Jakkamsetti A."/>
            <person name="Javaid M."/>
            <person name="Jiang H."/>
            <person name="Korchina V."/>
            <person name="Kovar C."/>
            <person name="Lara F."/>
            <person name="Lee S."/>
            <person name="Mata R."/>
            <person name="Mathew T."/>
            <person name="Moen C."/>
            <person name="Morales K."/>
            <person name="Munidasa M."/>
            <person name="Nazareth L."/>
            <person name="Ngo R."/>
            <person name="Nguyen L."/>
            <person name="Okwuonu G."/>
            <person name="Ongeri F."/>
            <person name="Patil S."/>
            <person name="Petrosino J."/>
            <person name="Pham C."/>
            <person name="Pham P."/>
            <person name="Pu L.-L."/>
            <person name="Puazo M."/>
            <person name="Raj R."/>
            <person name="Reid J."/>
            <person name="Rouhana J."/>
            <person name="Saada N."/>
            <person name="Shang Y."/>
            <person name="Simmons D."/>
            <person name="Thornton R."/>
            <person name="Warren J."/>
            <person name="Weissenberger G."/>
            <person name="Zhang J."/>
            <person name="Zhang L."/>
            <person name="Zhou C."/>
            <person name="Zhu D."/>
            <person name="Muzny D."/>
            <person name="Worley K."/>
            <person name="Gibbs R."/>
        </authorList>
    </citation>
    <scope>NUCLEOTIDE SEQUENCE [LARGE SCALE GENOMIC DNA]</scope>
    <source>
        <strain evidence="2 3">DSM 15434</strain>
    </source>
</reference>
<dbReference type="EMBL" id="ACFH01000004">
    <property type="protein sequence ID" value="EEH67055.1"/>
    <property type="molecule type" value="Genomic_DNA"/>
</dbReference>